<keyword evidence="1" id="KW-0472">Membrane</keyword>
<evidence type="ECO:0000256" key="1">
    <source>
        <dbReference type="SAM" id="Phobius"/>
    </source>
</evidence>
<accession>T1GCP6</accession>
<reference evidence="3" key="1">
    <citation type="submission" date="2013-02" db="EMBL/GenBank/DDBJ databases">
        <authorList>
            <person name="Hughes D."/>
        </authorList>
    </citation>
    <scope>NUCLEOTIDE SEQUENCE</scope>
    <source>
        <strain>Durham</strain>
        <strain evidence="3">NC isolate 2 -- Noor lab</strain>
    </source>
</reference>
<reference evidence="2" key="2">
    <citation type="submission" date="2015-06" db="UniProtKB">
        <authorList>
            <consortium name="EnsemblMetazoa"/>
        </authorList>
    </citation>
    <scope>IDENTIFICATION</scope>
</reference>
<name>T1GCP6_MEGSC</name>
<dbReference type="Proteomes" id="UP000015102">
    <property type="component" value="Unassembled WGS sequence"/>
</dbReference>
<feature type="transmembrane region" description="Helical" evidence="1">
    <location>
        <begin position="15"/>
        <end position="35"/>
    </location>
</feature>
<dbReference type="AlphaFoldDB" id="T1GCP6"/>
<evidence type="ECO:0000313" key="3">
    <source>
        <dbReference type="Proteomes" id="UP000015102"/>
    </source>
</evidence>
<keyword evidence="1" id="KW-1133">Transmembrane helix</keyword>
<dbReference type="EMBL" id="CAQQ02080562">
    <property type="status" value="NOT_ANNOTATED_CDS"/>
    <property type="molecule type" value="Genomic_DNA"/>
</dbReference>
<keyword evidence="1" id="KW-0812">Transmembrane</keyword>
<proteinExistence type="predicted"/>
<protein>
    <submittedName>
        <fullName evidence="2">Uncharacterized protein</fullName>
    </submittedName>
</protein>
<dbReference type="EMBL" id="CAQQ02080561">
    <property type="status" value="NOT_ANNOTATED_CDS"/>
    <property type="molecule type" value="Genomic_DNA"/>
</dbReference>
<dbReference type="EnsemblMetazoa" id="MESCA001066-RA">
    <property type="protein sequence ID" value="MESCA001066-PA"/>
    <property type="gene ID" value="MESCA001066"/>
</dbReference>
<keyword evidence="3" id="KW-1185">Reference proteome</keyword>
<organism evidence="2 3">
    <name type="scientific">Megaselia scalaris</name>
    <name type="common">Humpbacked fly</name>
    <name type="synonym">Phora scalaris</name>
    <dbReference type="NCBI Taxonomy" id="36166"/>
    <lineage>
        <taxon>Eukaryota</taxon>
        <taxon>Metazoa</taxon>
        <taxon>Ecdysozoa</taxon>
        <taxon>Arthropoda</taxon>
        <taxon>Hexapoda</taxon>
        <taxon>Insecta</taxon>
        <taxon>Pterygota</taxon>
        <taxon>Neoptera</taxon>
        <taxon>Endopterygota</taxon>
        <taxon>Diptera</taxon>
        <taxon>Brachycera</taxon>
        <taxon>Muscomorpha</taxon>
        <taxon>Platypezoidea</taxon>
        <taxon>Phoridae</taxon>
        <taxon>Megaseliini</taxon>
        <taxon>Megaselia</taxon>
    </lineage>
</organism>
<sequence length="119" mass="13956">MASFLNESNQPHLELMVIFGSIMVYFGVEIMNFVLSPFICRPSSKSYLFGLGITMTMFDFIRVLISRIDVGVEKLRYDCCNQSFTITAAEIRQSQIYWQSYKQSQMISQEDRHFGWRKI</sequence>
<evidence type="ECO:0000313" key="2">
    <source>
        <dbReference type="EnsemblMetazoa" id="MESCA001066-PA"/>
    </source>
</evidence>
<dbReference type="HOGENOM" id="CLU_2064128_0_0_1"/>